<evidence type="ECO:0000256" key="13">
    <source>
        <dbReference type="ARBA" id="ARBA00023204"/>
    </source>
</evidence>
<dbReference type="FunFam" id="3.40.10.10:FF:000001">
    <property type="entry name" value="DNA-3-methyladenine glycosylase 2"/>
    <property type="match status" value="1"/>
</dbReference>
<dbReference type="GO" id="GO:0043565">
    <property type="term" value="F:sequence-specific DNA binding"/>
    <property type="evidence" value="ECO:0007669"/>
    <property type="project" value="InterPro"/>
</dbReference>
<keyword evidence="10" id="KW-0238">DNA-binding</keyword>
<evidence type="ECO:0000256" key="5">
    <source>
        <dbReference type="ARBA" id="ARBA00022679"/>
    </source>
</evidence>
<dbReference type="Pfam" id="PF02805">
    <property type="entry name" value="Ada_Zn_binding"/>
    <property type="match status" value="1"/>
</dbReference>
<dbReference type="InterPro" id="IPR004026">
    <property type="entry name" value="Ada_DNA_repair_Zn-bd"/>
</dbReference>
<dbReference type="Gene3D" id="3.30.310.20">
    <property type="entry name" value="DNA-3-methyladenine glycosylase AlkA, N-terminal domain"/>
    <property type="match status" value="1"/>
</dbReference>
<evidence type="ECO:0000256" key="8">
    <source>
        <dbReference type="ARBA" id="ARBA00022833"/>
    </source>
</evidence>
<evidence type="ECO:0000313" key="16">
    <source>
        <dbReference type="Proteomes" id="UP000004816"/>
    </source>
</evidence>
<dbReference type="InterPro" id="IPR003265">
    <property type="entry name" value="HhH-GPD_domain"/>
</dbReference>
<keyword evidence="5" id="KW-0808">Transferase</keyword>
<dbReference type="GO" id="GO:0032131">
    <property type="term" value="F:alkylated DNA binding"/>
    <property type="evidence" value="ECO:0007669"/>
    <property type="project" value="TreeGrafter"/>
</dbReference>
<keyword evidence="6" id="KW-0479">Metal-binding</keyword>
<dbReference type="GO" id="GO:0008168">
    <property type="term" value="F:methyltransferase activity"/>
    <property type="evidence" value="ECO:0007669"/>
    <property type="project" value="UniProtKB-KW"/>
</dbReference>
<dbReference type="PROSITE" id="PS01124">
    <property type="entry name" value="HTH_ARAC_FAMILY_2"/>
    <property type="match status" value="1"/>
</dbReference>
<dbReference type="Gene3D" id="1.10.340.30">
    <property type="entry name" value="Hypothetical protein, domain 2"/>
    <property type="match status" value="1"/>
</dbReference>
<dbReference type="STRING" id="679197.HMPREF9336_03023"/>
<keyword evidence="7" id="KW-0227">DNA damage</keyword>
<comment type="caution">
    <text evidence="15">The sequence shown here is derived from an EMBL/GenBank/DDBJ whole genome shotgun (WGS) entry which is preliminary data.</text>
</comment>
<name>E5XU51_SEGRC</name>
<dbReference type="Pfam" id="PF12833">
    <property type="entry name" value="HTH_18"/>
    <property type="match status" value="1"/>
</dbReference>
<keyword evidence="16" id="KW-1185">Reference proteome</keyword>
<dbReference type="GO" id="GO:0003700">
    <property type="term" value="F:DNA-binding transcription factor activity"/>
    <property type="evidence" value="ECO:0007669"/>
    <property type="project" value="InterPro"/>
</dbReference>
<dbReference type="eggNOG" id="COG2169">
    <property type="taxonomic scope" value="Bacteria"/>
</dbReference>
<accession>E5XU51</accession>
<keyword evidence="13" id="KW-0234">DNA repair</keyword>
<dbReference type="InterPro" id="IPR011257">
    <property type="entry name" value="DNA_glycosylase"/>
</dbReference>
<dbReference type="EC" id="3.2.2.21" evidence="3"/>
<dbReference type="PROSITE" id="PS00041">
    <property type="entry name" value="HTH_ARAC_FAMILY_1"/>
    <property type="match status" value="1"/>
</dbReference>
<dbReference type="EMBL" id="ACZI02000001">
    <property type="protein sequence ID" value="EFV12114.1"/>
    <property type="molecule type" value="Genomic_DNA"/>
</dbReference>
<evidence type="ECO:0000256" key="1">
    <source>
        <dbReference type="ARBA" id="ARBA00000086"/>
    </source>
</evidence>
<dbReference type="GO" id="GO:0005737">
    <property type="term" value="C:cytoplasm"/>
    <property type="evidence" value="ECO:0007669"/>
    <property type="project" value="TreeGrafter"/>
</dbReference>
<dbReference type="InterPro" id="IPR010316">
    <property type="entry name" value="AlkA_N"/>
</dbReference>
<evidence type="ECO:0000256" key="10">
    <source>
        <dbReference type="ARBA" id="ARBA00023125"/>
    </source>
</evidence>
<dbReference type="Pfam" id="PF06029">
    <property type="entry name" value="AlkA_N"/>
    <property type="match status" value="1"/>
</dbReference>
<evidence type="ECO:0000256" key="9">
    <source>
        <dbReference type="ARBA" id="ARBA00023015"/>
    </source>
</evidence>
<sequence length="495" mass="53598">MSNAADRELDPGSGFQARYRAIASKDSRFDGQFYTAVATTRIYCRPSCPARTPKSENVTFYPTAAAAQLAGYRACRRCAPDAVPGSPQWNLRSDAAARAMRLIDDGVVDRDGVEGLARRLGYSSRQLNRLLVAELGAGPLALARARRAATARTLIQTTALPFADIAFAAGFASVRQFNDTIQTVFAAAPRELRRERPPARAALGGIVLRLPFRGPLDVPWMRWFLTDHAVPGVEEVRAGDYRRTVRLPHGPGIVCARIEPEGSSIRVRFQLADARDLTAAVNRVRRLFDLDADPEPVDAALAGLAPDLAGAIARSPGLRLPGASDASELILRTMIGQQISIAAARTHTGRLAEALGDPMDDPDPEGCLTRLFPTAEQIVADDGASLRGPAARIRSILAVAQALADGKLEPHTGMAPAELREQLLGLPGIGPWTADYVVLRYLLDPDTLLDTDLVVRRGAESLGFDLKEATRCAPWRSYLGLRLWQHVLHERGVFA</sequence>
<keyword evidence="8" id="KW-0862">Zinc</keyword>
<evidence type="ECO:0000256" key="11">
    <source>
        <dbReference type="ARBA" id="ARBA00023159"/>
    </source>
</evidence>
<dbReference type="GO" id="GO:0032993">
    <property type="term" value="C:protein-DNA complex"/>
    <property type="evidence" value="ECO:0007669"/>
    <property type="project" value="TreeGrafter"/>
</dbReference>
<dbReference type="CDD" id="cd00056">
    <property type="entry name" value="ENDO3c"/>
    <property type="match status" value="1"/>
</dbReference>
<evidence type="ECO:0000256" key="2">
    <source>
        <dbReference type="ARBA" id="ARBA00001947"/>
    </source>
</evidence>
<dbReference type="GO" id="GO:0008725">
    <property type="term" value="F:DNA-3-methyladenine glycosylase activity"/>
    <property type="evidence" value="ECO:0007669"/>
    <property type="project" value="TreeGrafter"/>
</dbReference>
<evidence type="ECO:0000256" key="4">
    <source>
        <dbReference type="ARBA" id="ARBA00022603"/>
    </source>
</evidence>
<evidence type="ECO:0000313" key="15">
    <source>
        <dbReference type="EMBL" id="EFV12114.1"/>
    </source>
</evidence>
<dbReference type="SUPFAM" id="SSF55945">
    <property type="entry name" value="TATA-box binding protein-like"/>
    <property type="match status" value="1"/>
</dbReference>
<dbReference type="InterPro" id="IPR051912">
    <property type="entry name" value="Alkylbase_DNA_Glycosylase/TA"/>
</dbReference>
<dbReference type="Gene3D" id="3.40.10.10">
    <property type="entry name" value="DNA Methylphosphotriester Repair Domain"/>
    <property type="match status" value="1"/>
</dbReference>
<organism evidence="15 16">
    <name type="scientific">Segniliparus rugosus (strain ATCC BAA-974 / DSM 45345 / CCUG 50838 / CIP 108380 / JCM 13579 / CDC 945)</name>
    <dbReference type="NCBI Taxonomy" id="679197"/>
    <lineage>
        <taxon>Bacteria</taxon>
        <taxon>Bacillati</taxon>
        <taxon>Actinomycetota</taxon>
        <taxon>Actinomycetes</taxon>
        <taxon>Mycobacteriales</taxon>
        <taxon>Segniliparaceae</taxon>
        <taxon>Segniliparus</taxon>
    </lineage>
</organism>
<dbReference type="Gene3D" id="1.10.10.60">
    <property type="entry name" value="Homeodomain-like"/>
    <property type="match status" value="1"/>
</dbReference>
<dbReference type="AlphaFoldDB" id="E5XU51"/>
<dbReference type="eggNOG" id="COG0122">
    <property type="taxonomic scope" value="Bacteria"/>
</dbReference>
<comment type="cofactor">
    <cofactor evidence="2">
        <name>Zn(2+)</name>
        <dbReference type="ChEBI" id="CHEBI:29105"/>
    </cofactor>
</comment>
<dbReference type="SMART" id="SM01009">
    <property type="entry name" value="AlkA_N"/>
    <property type="match status" value="1"/>
</dbReference>
<dbReference type="SUPFAM" id="SSF48150">
    <property type="entry name" value="DNA-glycosylase"/>
    <property type="match status" value="1"/>
</dbReference>
<comment type="catalytic activity">
    <reaction evidence="1">
        <text>Hydrolysis of alkylated DNA, releasing 3-methyladenine, 3-methylguanine, 7-methylguanine and 7-methyladenine.</text>
        <dbReference type="EC" id="3.2.2.21"/>
    </reaction>
</comment>
<keyword evidence="9" id="KW-0805">Transcription regulation</keyword>
<dbReference type="InterPro" id="IPR018060">
    <property type="entry name" value="HTH_AraC"/>
</dbReference>
<feature type="domain" description="HTH araC/xylS-type" evidence="14">
    <location>
        <begin position="97"/>
        <end position="195"/>
    </location>
</feature>
<dbReference type="GO" id="GO:0008270">
    <property type="term" value="F:zinc ion binding"/>
    <property type="evidence" value="ECO:0007669"/>
    <property type="project" value="InterPro"/>
</dbReference>
<dbReference type="SMART" id="SM00478">
    <property type="entry name" value="ENDO3c"/>
    <property type="match status" value="1"/>
</dbReference>
<dbReference type="GO" id="GO:0043916">
    <property type="term" value="F:DNA-7-methylguanine glycosylase activity"/>
    <property type="evidence" value="ECO:0007669"/>
    <property type="project" value="TreeGrafter"/>
</dbReference>
<dbReference type="SUPFAM" id="SSF46689">
    <property type="entry name" value="Homeodomain-like"/>
    <property type="match status" value="1"/>
</dbReference>
<dbReference type="GO" id="GO:0032259">
    <property type="term" value="P:methylation"/>
    <property type="evidence" value="ECO:0007669"/>
    <property type="project" value="UniProtKB-KW"/>
</dbReference>
<evidence type="ECO:0000259" key="14">
    <source>
        <dbReference type="PROSITE" id="PS01124"/>
    </source>
</evidence>
<dbReference type="GO" id="GO:0006307">
    <property type="term" value="P:DNA alkylation repair"/>
    <property type="evidence" value="ECO:0007669"/>
    <property type="project" value="TreeGrafter"/>
</dbReference>
<dbReference type="InterPro" id="IPR009057">
    <property type="entry name" value="Homeodomain-like_sf"/>
</dbReference>
<dbReference type="SUPFAM" id="SSF57884">
    <property type="entry name" value="Ada DNA repair protein, N-terminal domain (N-Ada 10)"/>
    <property type="match status" value="1"/>
</dbReference>
<keyword evidence="12" id="KW-0804">Transcription</keyword>
<protein>
    <recommendedName>
        <fullName evidence="3">DNA-3-methyladenine glycosylase II</fullName>
        <ecNumber evidence="3">3.2.2.21</ecNumber>
    </recommendedName>
</protein>
<dbReference type="PANTHER" id="PTHR43003:SF13">
    <property type="entry name" value="DNA-3-METHYLADENINE GLYCOSYLASE 2"/>
    <property type="match status" value="1"/>
</dbReference>
<evidence type="ECO:0000256" key="3">
    <source>
        <dbReference type="ARBA" id="ARBA00012000"/>
    </source>
</evidence>
<keyword evidence="4" id="KW-0489">Methyltransferase</keyword>
<dbReference type="RefSeq" id="WP_007471686.1">
    <property type="nucleotide sequence ID" value="NZ_KI391953.1"/>
</dbReference>
<evidence type="ECO:0000256" key="6">
    <source>
        <dbReference type="ARBA" id="ARBA00022723"/>
    </source>
</evidence>
<reference evidence="15 16" key="1">
    <citation type="journal article" date="2011" name="Stand. Genomic Sci.">
        <title>High quality draft genome sequence of Segniliparus rugosus CDC 945(T)= (ATCC BAA-974(T)).</title>
        <authorList>
            <person name="Earl A.M."/>
            <person name="Desjardins C.A."/>
            <person name="Fitzgerald M.G."/>
            <person name="Arachchi H.M."/>
            <person name="Zeng Q."/>
            <person name="Mehta T."/>
            <person name="Griggs A."/>
            <person name="Birren B.W."/>
            <person name="Toney N.C."/>
            <person name="Carr J."/>
            <person name="Posey J."/>
            <person name="Butler W.R."/>
        </authorList>
    </citation>
    <scope>NUCLEOTIDE SEQUENCE [LARGE SCALE GENOMIC DNA]</scope>
    <source>
        <strain evidence="16">ATCC BAA-974 / DSM 45345 / CCUG 50838 / CIP 108380 / JCM 13579 / CDC 945</strain>
    </source>
</reference>
<dbReference type="SMART" id="SM00342">
    <property type="entry name" value="HTH_ARAC"/>
    <property type="match status" value="1"/>
</dbReference>
<dbReference type="InterPro" id="IPR037046">
    <property type="entry name" value="AlkA_N_sf"/>
</dbReference>
<proteinExistence type="predicted"/>
<evidence type="ECO:0000256" key="7">
    <source>
        <dbReference type="ARBA" id="ARBA00022763"/>
    </source>
</evidence>
<dbReference type="InterPro" id="IPR035451">
    <property type="entry name" value="Ada-like_dom_sf"/>
</dbReference>
<keyword evidence="11" id="KW-0010">Activator</keyword>
<evidence type="ECO:0000256" key="12">
    <source>
        <dbReference type="ARBA" id="ARBA00023163"/>
    </source>
</evidence>
<dbReference type="InterPro" id="IPR018062">
    <property type="entry name" value="HTH_AraC-typ_CS"/>
</dbReference>
<dbReference type="PANTHER" id="PTHR43003">
    <property type="entry name" value="DNA-3-METHYLADENINE GLYCOSYLASE"/>
    <property type="match status" value="1"/>
</dbReference>
<dbReference type="OrthoDB" id="9811249at2"/>
<dbReference type="Proteomes" id="UP000004816">
    <property type="component" value="Unassembled WGS sequence"/>
</dbReference>
<dbReference type="HOGENOM" id="CLU_000445_72_6_11"/>
<dbReference type="GO" id="GO:0006285">
    <property type="term" value="P:base-excision repair, AP site formation"/>
    <property type="evidence" value="ECO:0007669"/>
    <property type="project" value="TreeGrafter"/>
</dbReference>
<gene>
    <name evidence="15" type="ORF">HMPREF9336_03023</name>
</gene>